<evidence type="ECO:0000313" key="15">
    <source>
        <dbReference type="Proteomes" id="UP000036403"/>
    </source>
</evidence>
<evidence type="ECO:0000256" key="3">
    <source>
        <dbReference type="ARBA" id="ARBA00022679"/>
    </source>
</evidence>
<evidence type="ECO:0000313" key="14">
    <source>
        <dbReference type="EMBL" id="KMQ84835.1"/>
    </source>
</evidence>
<reference evidence="14 15" key="1">
    <citation type="submission" date="2015-04" db="EMBL/GenBank/DDBJ databases">
        <title>Lasius niger genome sequencing.</title>
        <authorList>
            <person name="Konorov E.A."/>
            <person name="Nikitin M.A."/>
            <person name="Kirill M.V."/>
            <person name="Chang P."/>
        </authorList>
    </citation>
    <scope>NUCLEOTIDE SEQUENCE [LARGE SCALE GENOMIC DNA]</scope>
    <source>
        <tissue evidence="14">Whole</tissue>
    </source>
</reference>
<keyword evidence="6" id="KW-0255">Endonuclease</keyword>
<dbReference type="CDD" id="cd00303">
    <property type="entry name" value="retropepsin_like"/>
    <property type="match status" value="1"/>
</dbReference>
<dbReference type="Pfam" id="PF17919">
    <property type="entry name" value="RT_RNaseH_2"/>
    <property type="match status" value="1"/>
</dbReference>
<dbReference type="GO" id="GO:0006508">
    <property type="term" value="P:proteolysis"/>
    <property type="evidence" value="ECO:0007669"/>
    <property type="project" value="UniProtKB-KW"/>
</dbReference>
<dbReference type="InterPro" id="IPR043502">
    <property type="entry name" value="DNA/RNA_pol_sf"/>
</dbReference>
<evidence type="ECO:0000259" key="12">
    <source>
        <dbReference type="PROSITE" id="PS50158"/>
    </source>
</evidence>
<dbReference type="Pfam" id="PF03732">
    <property type="entry name" value="Retrotrans_gag"/>
    <property type="match status" value="1"/>
</dbReference>
<dbReference type="PANTHER" id="PTHR37984:SF5">
    <property type="entry name" value="PROTEIN NYNRIN-LIKE"/>
    <property type="match status" value="1"/>
</dbReference>
<dbReference type="STRING" id="67767.A0A0J7MWJ2"/>
<evidence type="ECO:0000256" key="11">
    <source>
        <dbReference type="SAM" id="MobiDB-lite"/>
    </source>
</evidence>
<dbReference type="InterPro" id="IPR043128">
    <property type="entry name" value="Rev_trsase/Diguanyl_cyclase"/>
</dbReference>
<evidence type="ECO:0000256" key="8">
    <source>
        <dbReference type="ARBA" id="ARBA00022918"/>
    </source>
</evidence>
<dbReference type="Pfam" id="PF00078">
    <property type="entry name" value="RVT_1"/>
    <property type="match status" value="1"/>
</dbReference>
<dbReference type="FunFam" id="3.30.70.270:FF:000020">
    <property type="entry name" value="Transposon Tf2-6 polyprotein-like Protein"/>
    <property type="match status" value="1"/>
</dbReference>
<dbReference type="InterPro" id="IPR050951">
    <property type="entry name" value="Retrovirus_Pol_polyprotein"/>
</dbReference>
<accession>A0A0J7MWJ2</accession>
<evidence type="ECO:0000256" key="10">
    <source>
        <dbReference type="PROSITE-ProRule" id="PRU00047"/>
    </source>
</evidence>
<keyword evidence="15" id="KW-1185">Reference proteome</keyword>
<evidence type="ECO:0000256" key="1">
    <source>
        <dbReference type="ARBA" id="ARBA00012493"/>
    </source>
</evidence>
<dbReference type="Gene3D" id="2.40.70.10">
    <property type="entry name" value="Acid Proteases"/>
    <property type="match status" value="1"/>
</dbReference>
<feature type="region of interest" description="Disordered" evidence="11">
    <location>
        <begin position="315"/>
        <end position="338"/>
    </location>
</feature>
<dbReference type="GO" id="GO:0008270">
    <property type="term" value="F:zinc ion binding"/>
    <property type="evidence" value="ECO:0007669"/>
    <property type="project" value="UniProtKB-KW"/>
</dbReference>
<feature type="non-terminal residue" evidence="14">
    <location>
        <position position="882"/>
    </location>
</feature>
<dbReference type="CDD" id="cd01647">
    <property type="entry name" value="RT_LTR"/>
    <property type="match status" value="1"/>
</dbReference>
<sequence length="882" mass="100511">MRMRSLMQLASKSELADFAQKRGLDASGTLEDIRRRVREYFDRHPEEDAEIERTAVAGPSADTFLDAREAPRTPVTVTIPVPPIPVAAGPIAEDSKVIGQMRKWGCHFDGKDPMAFLERIAELRDAYGFSDRQLLRGLPELLRGDPLLWLRNNREHWRTWDDFDRDFRGQFLPRRYQAALRREITDRRQRPGEAFAKYATEMLTLMRRSGGFNRDEQVDRLYENMSPEYKFYVRYDDATSITKLQARAADYEEIEAQRREHAKAARKAEDKPAVAAAYNKEECCWRCKQRGHTRFNCKKTTAKILLAMRPGRSLDETVPSAAGKRGTGRSHHSRRRHSEPRIIYNPRPHIRINITGRRYLALLDSGSEVSFVSGQVAERARRHGHPYWAHAGTIQLADGTTADIPGTVRLPVRLGSRIIEHDFSILTALESSVLIGVDLWARTNISVSPPPRLAPADQAPTCGKIGGLAPPTASERQRLEVFLAAELSAFEAVRGPTRKMTHQIRLRHHTPIKQRYRPRNPAMQAVIDREVAEMEAAGVIEPSKSAWSSPVVIVKKKDGKHRFCIDFRKVNDVTERDAYPLPQITATLDKLRGARYLTTLDLKNGYWQVPLAPESRPITAFTIPGRGLYQFTVMPFGLHSAPATFQRLLDQVLGPELEPNVFVYLDDIIVISETFDRHLHLLTEVFRRLREARLRLNPDKCRFCVERLKYLGHVIDREGIRTDPEKVSAVADWPEPRTVKQVRQFLGMASWYRRFVANFSTIAAPLTRLTKKNARWTWGTDEEGAFQELKRTLISAPVLACPDFTRRFVLQTDASNSGLGAVLTQNFEDGERVIAYASRTLNGAERNYSATELECLAVVWGIRRMKGYLEGYPFTVLTDHQS</sequence>
<keyword evidence="3" id="KW-0808">Transferase</keyword>
<dbReference type="EMBL" id="LBMM01015370">
    <property type="protein sequence ID" value="KMQ84835.1"/>
    <property type="molecule type" value="Genomic_DNA"/>
</dbReference>
<evidence type="ECO:0000256" key="9">
    <source>
        <dbReference type="ARBA" id="ARBA00023268"/>
    </source>
</evidence>
<organism evidence="14 15">
    <name type="scientific">Lasius niger</name>
    <name type="common">Black garden ant</name>
    <dbReference type="NCBI Taxonomy" id="67767"/>
    <lineage>
        <taxon>Eukaryota</taxon>
        <taxon>Metazoa</taxon>
        <taxon>Ecdysozoa</taxon>
        <taxon>Arthropoda</taxon>
        <taxon>Hexapoda</taxon>
        <taxon>Insecta</taxon>
        <taxon>Pterygota</taxon>
        <taxon>Neoptera</taxon>
        <taxon>Endopterygota</taxon>
        <taxon>Hymenoptera</taxon>
        <taxon>Apocrita</taxon>
        <taxon>Aculeata</taxon>
        <taxon>Formicoidea</taxon>
        <taxon>Formicidae</taxon>
        <taxon>Formicinae</taxon>
        <taxon>Lasius</taxon>
        <taxon>Lasius</taxon>
    </lineage>
</organism>
<dbReference type="SUPFAM" id="SSF50630">
    <property type="entry name" value="Acid proteases"/>
    <property type="match status" value="1"/>
</dbReference>
<dbReference type="OrthoDB" id="7615632at2759"/>
<protein>
    <recommendedName>
        <fullName evidence="1">RNA-directed DNA polymerase</fullName>
        <ecNumber evidence="1">2.7.7.49</ecNumber>
    </recommendedName>
</protein>
<feature type="domain" description="Reverse transcriptase" evidence="13">
    <location>
        <begin position="535"/>
        <end position="715"/>
    </location>
</feature>
<keyword evidence="4" id="KW-0548">Nucleotidyltransferase</keyword>
<dbReference type="Gene3D" id="3.10.20.370">
    <property type="match status" value="1"/>
</dbReference>
<dbReference type="InterPro" id="IPR000477">
    <property type="entry name" value="RT_dom"/>
</dbReference>
<keyword evidence="10" id="KW-0863">Zinc-finger</keyword>
<dbReference type="GO" id="GO:0008233">
    <property type="term" value="F:peptidase activity"/>
    <property type="evidence" value="ECO:0007669"/>
    <property type="project" value="UniProtKB-KW"/>
</dbReference>
<dbReference type="PaxDb" id="67767-A0A0J7MWJ2"/>
<evidence type="ECO:0000256" key="5">
    <source>
        <dbReference type="ARBA" id="ARBA00022722"/>
    </source>
</evidence>
<dbReference type="AlphaFoldDB" id="A0A0J7MWJ2"/>
<evidence type="ECO:0000256" key="7">
    <source>
        <dbReference type="ARBA" id="ARBA00022801"/>
    </source>
</evidence>
<dbReference type="GO" id="GO:0003676">
    <property type="term" value="F:nucleic acid binding"/>
    <property type="evidence" value="ECO:0007669"/>
    <property type="project" value="InterPro"/>
</dbReference>
<evidence type="ECO:0000256" key="4">
    <source>
        <dbReference type="ARBA" id="ARBA00022695"/>
    </source>
</evidence>
<dbReference type="SUPFAM" id="SSF56672">
    <property type="entry name" value="DNA/RNA polymerases"/>
    <property type="match status" value="1"/>
</dbReference>
<proteinExistence type="predicted"/>
<keyword evidence="9" id="KW-0511">Multifunctional enzyme</keyword>
<keyword evidence="2" id="KW-0645">Protease</keyword>
<keyword evidence="5" id="KW-0540">Nuclease</keyword>
<feature type="compositionally biased region" description="Basic residues" evidence="11">
    <location>
        <begin position="326"/>
        <end position="338"/>
    </location>
</feature>
<comment type="caution">
    <text evidence="14">The sequence shown here is derived from an EMBL/GenBank/DDBJ whole genome shotgun (WGS) entry which is preliminary data.</text>
</comment>
<dbReference type="Gene3D" id="3.10.10.10">
    <property type="entry name" value="HIV Type 1 Reverse Transcriptase, subunit A, domain 1"/>
    <property type="match status" value="1"/>
</dbReference>
<dbReference type="InterPro" id="IPR005162">
    <property type="entry name" value="Retrotrans_gag_dom"/>
</dbReference>
<dbReference type="PROSITE" id="PS50158">
    <property type="entry name" value="ZF_CCHC"/>
    <property type="match status" value="1"/>
</dbReference>
<name>A0A0J7MWJ2_LASNI</name>
<dbReference type="CDD" id="cd09274">
    <property type="entry name" value="RNase_HI_RT_Ty3"/>
    <property type="match status" value="1"/>
</dbReference>
<keyword evidence="10" id="KW-0479">Metal-binding</keyword>
<dbReference type="PANTHER" id="PTHR37984">
    <property type="entry name" value="PROTEIN CBG26694"/>
    <property type="match status" value="1"/>
</dbReference>
<keyword evidence="10" id="KW-0862">Zinc</keyword>
<dbReference type="FunFam" id="3.10.10.10:FF:000007">
    <property type="entry name" value="Retrovirus-related Pol polyprotein from transposon 17.6-like Protein"/>
    <property type="match status" value="1"/>
</dbReference>
<evidence type="ECO:0000256" key="6">
    <source>
        <dbReference type="ARBA" id="ARBA00022759"/>
    </source>
</evidence>
<dbReference type="InterPro" id="IPR001878">
    <property type="entry name" value="Znf_CCHC"/>
</dbReference>
<dbReference type="EC" id="2.7.7.49" evidence="1"/>
<dbReference type="InterPro" id="IPR041577">
    <property type="entry name" value="RT_RNaseH_2"/>
</dbReference>
<dbReference type="Proteomes" id="UP000036403">
    <property type="component" value="Unassembled WGS sequence"/>
</dbReference>
<dbReference type="GO" id="GO:0004519">
    <property type="term" value="F:endonuclease activity"/>
    <property type="evidence" value="ECO:0007669"/>
    <property type="project" value="UniProtKB-KW"/>
</dbReference>
<keyword evidence="8" id="KW-0695">RNA-directed DNA polymerase</keyword>
<dbReference type="PROSITE" id="PS50878">
    <property type="entry name" value="RT_POL"/>
    <property type="match status" value="1"/>
</dbReference>
<evidence type="ECO:0000256" key="2">
    <source>
        <dbReference type="ARBA" id="ARBA00022670"/>
    </source>
</evidence>
<feature type="domain" description="CCHC-type" evidence="12">
    <location>
        <begin position="284"/>
        <end position="299"/>
    </location>
</feature>
<dbReference type="GO" id="GO:0003964">
    <property type="term" value="F:RNA-directed DNA polymerase activity"/>
    <property type="evidence" value="ECO:0007669"/>
    <property type="project" value="UniProtKB-KW"/>
</dbReference>
<dbReference type="FunFam" id="3.10.20.370:FF:000001">
    <property type="entry name" value="Retrovirus-related Pol polyprotein from transposon 17.6-like protein"/>
    <property type="match status" value="1"/>
</dbReference>
<dbReference type="InterPro" id="IPR021109">
    <property type="entry name" value="Peptidase_aspartic_dom_sf"/>
</dbReference>
<gene>
    <name evidence="14" type="ORF">RF55_17037</name>
</gene>
<evidence type="ECO:0000259" key="13">
    <source>
        <dbReference type="PROSITE" id="PS50878"/>
    </source>
</evidence>
<keyword evidence="7" id="KW-0378">Hydrolase</keyword>
<dbReference type="Gene3D" id="3.30.70.270">
    <property type="match status" value="2"/>
</dbReference>